<dbReference type="InterPro" id="IPR011330">
    <property type="entry name" value="Glyco_hydro/deAcase_b/a-brl"/>
</dbReference>
<accession>A0ABS0XP26</accession>
<organism evidence="10 11">
    <name type="scientific">Sphingomonas mollis</name>
    <dbReference type="NCBI Taxonomy" id="2795726"/>
    <lineage>
        <taxon>Bacteria</taxon>
        <taxon>Pseudomonadati</taxon>
        <taxon>Pseudomonadota</taxon>
        <taxon>Alphaproteobacteria</taxon>
        <taxon>Sphingomonadales</taxon>
        <taxon>Sphingomonadaceae</taxon>
        <taxon>Sphingomonas</taxon>
    </lineage>
</organism>
<evidence type="ECO:0000256" key="1">
    <source>
        <dbReference type="ARBA" id="ARBA00003236"/>
    </source>
</evidence>
<dbReference type="PROSITE" id="PS51677">
    <property type="entry name" value="NODB"/>
    <property type="match status" value="1"/>
</dbReference>
<dbReference type="InterPro" id="IPR002509">
    <property type="entry name" value="NODB_dom"/>
</dbReference>
<keyword evidence="8" id="KW-0472">Membrane</keyword>
<dbReference type="Pfam" id="PF00704">
    <property type="entry name" value="Glyco_hydro_18"/>
    <property type="match status" value="1"/>
</dbReference>
<gene>
    <name evidence="10" type="ORF">JAO74_07050</name>
</gene>
<dbReference type="EMBL" id="JAELXS010000003">
    <property type="protein sequence ID" value="MBJ6121545.1"/>
    <property type="molecule type" value="Genomic_DNA"/>
</dbReference>
<dbReference type="Gene3D" id="3.90.550.10">
    <property type="entry name" value="Spore Coat Polysaccharide Biosynthesis Protein SpsA, Chain A"/>
    <property type="match status" value="1"/>
</dbReference>
<evidence type="ECO:0000313" key="11">
    <source>
        <dbReference type="Proteomes" id="UP000640426"/>
    </source>
</evidence>
<evidence type="ECO:0000313" key="10">
    <source>
        <dbReference type="EMBL" id="MBJ6121545.1"/>
    </source>
</evidence>
<dbReference type="PANTHER" id="PTHR43630">
    <property type="entry name" value="POLY-BETA-1,6-N-ACETYL-D-GLUCOSAMINE SYNTHASE"/>
    <property type="match status" value="1"/>
</dbReference>
<evidence type="ECO:0000256" key="3">
    <source>
        <dbReference type="ARBA" id="ARBA00010973"/>
    </source>
</evidence>
<dbReference type="CDD" id="cd06423">
    <property type="entry name" value="CESA_like"/>
    <property type="match status" value="1"/>
</dbReference>
<protein>
    <recommendedName>
        <fullName evidence="4">Chitooligosaccharide deacetylase</fullName>
    </recommendedName>
    <alternativeName>
        <fullName evidence="7">Nodulation protein B</fullName>
    </alternativeName>
</protein>
<sequence>MNQPIFYDATGRRALWVRGTLAIVAIAAVAIVAWLLTTVMTIDPRRPLRFAVDASAPQAVVDPVAASTAKGAWLPAAAPGASAGRPPIMAFYMPWDEPSRRSLADHVGRIDWLVPGLATVTGADHRFVYESDPALRKILAAAPRSPRLLPMVQNAREDGEWDGEATARLLADPAARSAFVDRLTAMVVAERGGGVMLDLESLPATAHPHYRQFLRDLRARFAPHGWQVAIAAPVADPDWDLAAYARVADRVVLMAYDEHWMGGEAGPIASQPWFATVVAKAVADTGRDKAIVAIGNYAYDWSPGHTEPLSIAAAWSLARQAGTVPQFDAASGNSHFAYRRDGQLHRVWLLDAVTAANQMQVIARTGAAAVALWRLGTEDPHVWTAMADGTRPDLRLIPAAAGVEVRGAGEVMRLDAAAADGRRTVRYDAAGLIRDAALTHLPTTDVVQRVGAHRKLVALTFDDGPDPTWTPRLLDVLKRERAPATFFVTGANALGQGDLLRRIVAEGSELGNHSTTHPDLGQRSETTIRLELNATERLVEGYTGRAMRLFRPPFLGDADPDRRDELHATRVAAGMGYLTVGLNVDPLDWQAPAAAAIVARTIAQVEAGTTERPAQIVLLHDAGGDRTQTLAALPGIIRGLRARGYDLVGVSRLAGLSRDQAMPPLAGSARAGASGTRGLFDGMAGLRDILSALFVAIIAIGIVRALALTALAWRARHSGGPPVAAPHLVPGFVSVLIPAFNEARVIETSVRRILASTGIRIEVIVIDDGSTDGTSDVVTTAFGIDPRVRLLTLENGGKARALNTALSVARGDVVIALDADTQFEADTVARLSRWFADSAIGAVAGNAKIGNAVNLITRWQAVEYVTAQNLERRALAALGAITVVPGAVGAWRRTALDEVGGYPVDTLAEDQDLTIAIQRAGWRVACDIDAIAWTEAPETARALFRQRFRWAYGTLQCLWKHRALIGRGRPRGLAMIGLPQAILFQLLFTLAAPLIDVALIGSIVGTVWRVADRGWALAGGDAMTVAAFWAAFTAIDLACGWVAFRLDPREPSFPAMRLLLQRFGYRQLLYAVVLRAVFAALTGPRVGWGKLERSGRVSIAAPVAVPMPYRTPQPLPKAA</sequence>
<comment type="similarity">
    <text evidence="2">Belongs to the glycosyltransferase 2 family.</text>
</comment>
<keyword evidence="5" id="KW-0328">Glycosyltransferase</keyword>
<dbReference type="Pfam" id="PF00535">
    <property type="entry name" value="Glycos_transf_2"/>
    <property type="match status" value="1"/>
</dbReference>
<dbReference type="RefSeq" id="WP_199036471.1">
    <property type="nucleotide sequence ID" value="NZ_JAELXS010000003.1"/>
</dbReference>
<comment type="caution">
    <text evidence="10">The sequence shown here is derived from an EMBL/GenBank/DDBJ whole genome shotgun (WGS) entry which is preliminary data.</text>
</comment>
<keyword evidence="6" id="KW-0808">Transferase</keyword>
<feature type="domain" description="NodB homology" evidence="9">
    <location>
        <begin position="455"/>
        <end position="648"/>
    </location>
</feature>
<dbReference type="SUPFAM" id="SSF51445">
    <property type="entry name" value="(Trans)glycosidases"/>
    <property type="match status" value="1"/>
</dbReference>
<comment type="similarity">
    <text evidence="3">Belongs to the polysaccharide deacetylase family.</text>
</comment>
<dbReference type="Gene3D" id="3.20.20.370">
    <property type="entry name" value="Glycoside hydrolase/deacetylase"/>
    <property type="match status" value="1"/>
</dbReference>
<keyword evidence="11" id="KW-1185">Reference proteome</keyword>
<dbReference type="InterPro" id="IPR017853">
    <property type="entry name" value="GH"/>
</dbReference>
<feature type="transmembrane region" description="Helical" evidence="8">
    <location>
        <begin position="981"/>
        <end position="1008"/>
    </location>
</feature>
<dbReference type="InterPro" id="IPR001223">
    <property type="entry name" value="Glyco_hydro18_cat"/>
</dbReference>
<dbReference type="SMART" id="SM00636">
    <property type="entry name" value="Glyco_18"/>
    <property type="match status" value="1"/>
</dbReference>
<evidence type="ECO:0000256" key="5">
    <source>
        <dbReference type="ARBA" id="ARBA00022676"/>
    </source>
</evidence>
<keyword evidence="8" id="KW-0812">Transmembrane</keyword>
<evidence type="ECO:0000256" key="6">
    <source>
        <dbReference type="ARBA" id="ARBA00022679"/>
    </source>
</evidence>
<evidence type="ECO:0000259" key="9">
    <source>
        <dbReference type="PROSITE" id="PS51677"/>
    </source>
</evidence>
<feature type="transmembrane region" description="Helical" evidence="8">
    <location>
        <begin position="21"/>
        <end position="42"/>
    </location>
</feature>
<dbReference type="SUPFAM" id="SSF88713">
    <property type="entry name" value="Glycoside hydrolase/deacetylase"/>
    <property type="match status" value="1"/>
</dbReference>
<evidence type="ECO:0000256" key="7">
    <source>
        <dbReference type="ARBA" id="ARBA00032976"/>
    </source>
</evidence>
<evidence type="ECO:0000256" key="2">
    <source>
        <dbReference type="ARBA" id="ARBA00006739"/>
    </source>
</evidence>
<dbReference type="PANTHER" id="PTHR43630:SF1">
    <property type="entry name" value="POLY-BETA-1,6-N-ACETYL-D-GLUCOSAMINE SYNTHASE"/>
    <property type="match status" value="1"/>
</dbReference>
<dbReference type="Proteomes" id="UP000640426">
    <property type="component" value="Unassembled WGS sequence"/>
</dbReference>
<dbReference type="InterPro" id="IPR029044">
    <property type="entry name" value="Nucleotide-diphossugar_trans"/>
</dbReference>
<dbReference type="Gene3D" id="3.10.50.10">
    <property type="match status" value="1"/>
</dbReference>
<evidence type="ECO:0000256" key="4">
    <source>
        <dbReference type="ARBA" id="ARBA00020071"/>
    </source>
</evidence>
<reference evidence="11" key="1">
    <citation type="submission" date="2020-12" db="EMBL/GenBank/DDBJ databases">
        <title>Hymenobacter sp.</title>
        <authorList>
            <person name="Kim M.K."/>
        </authorList>
    </citation>
    <scope>NUCLEOTIDE SEQUENCE [LARGE SCALE GENOMIC DNA]</scope>
    <source>
        <strain evidence="11">BT553</strain>
    </source>
</reference>
<feature type="transmembrane region" description="Helical" evidence="8">
    <location>
        <begin position="689"/>
        <end position="713"/>
    </location>
</feature>
<dbReference type="Gene3D" id="3.20.20.80">
    <property type="entry name" value="Glycosidases"/>
    <property type="match status" value="1"/>
</dbReference>
<dbReference type="SUPFAM" id="SSF53448">
    <property type="entry name" value="Nucleotide-diphospho-sugar transferases"/>
    <property type="match status" value="1"/>
</dbReference>
<dbReference type="InterPro" id="IPR029070">
    <property type="entry name" value="Chitinase_insertion_sf"/>
</dbReference>
<feature type="transmembrane region" description="Helical" evidence="8">
    <location>
        <begin position="1028"/>
        <end position="1047"/>
    </location>
</feature>
<comment type="function">
    <text evidence="1">Is involved in generating a small heat-stable compound (Nod), an acylated oligomer of N-acetylglucosamine, that stimulates mitosis in various plant protoplasts.</text>
</comment>
<dbReference type="Pfam" id="PF01522">
    <property type="entry name" value="Polysacc_deac_1"/>
    <property type="match status" value="1"/>
</dbReference>
<evidence type="ECO:0000256" key="8">
    <source>
        <dbReference type="SAM" id="Phobius"/>
    </source>
</evidence>
<dbReference type="InterPro" id="IPR001173">
    <property type="entry name" value="Glyco_trans_2-like"/>
</dbReference>
<proteinExistence type="inferred from homology"/>
<keyword evidence="8" id="KW-1133">Transmembrane helix</keyword>
<feature type="transmembrane region" description="Helical" evidence="8">
    <location>
        <begin position="1068"/>
        <end position="1088"/>
    </location>
</feature>
<name>A0ABS0XP26_9SPHN</name>
<dbReference type="InterPro" id="IPR011583">
    <property type="entry name" value="Chitinase_II/V-like_cat"/>
</dbReference>